<keyword evidence="10" id="KW-0378">Hydrolase</keyword>
<dbReference type="InterPro" id="IPR041569">
    <property type="entry name" value="AAA_lid_3"/>
</dbReference>
<organism evidence="21 22">
    <name type="scientific">Odynerus spinipes</name>
    <dbReference type="NCBI Taxonomy" id="1348599"/>
    <lineage>
        <taxon>Eukaryota</taxon>
        <taxon>Metazoa</taxon>
        <taxon>Ecdysozoa</taxon>
        <taxon>Arthropoda</taxon>
        <taxon>Hexapoda</taxon>
        <taxon>Insecta</taxon>
        <taxon>Pterygota</taxon>
        <taxon>Neoptera</taxon>
        <taxon>Endopterygota</taxon>
        <taxon>Hymenoptera</taxon>
        <taxon>Apocrita</taxon>
        <taxon>Aculeata</taxon>
        <taxon>Vespoidea</taxon>
        <taxon>Vespidae</taxon>
        <taxon>Eumeninae</taxon>
        <taxon>Odynerus</taxon>
    </lineage>
</organism>
<keyword evidence="11" id="KW-0862">Zinc</keyword>
<evidence type="ECO:0000256" key="3">
    <source>
        <dbReference type="ARBA" id="ARBA00004173"/>
    </source>
</evidence>
<dbReference type="InterPro" id="IPR003959">
    <property type="entry name" value="ATPase_AAA_core"/>
</dbReference>
<evidence type="ECO:0000256" key="8">
    <source>
        <dbReference type="ARBA" id="ARBA00022723"/>
    </source>
</evidence>
<keyword evidence="14 19" id="KW-1133">Transmembrane helix</keyword>
<keyword evidence="22" id="KW-1185">Reference proteome</keyword>
<evidence type="ECO:0000256" key="19">
    <source>
        <dbReference type="SAM" id="Phobius"/>
    </source>
</evidence>
<dbReference type="PANTHER" id="PTHR43655">
    <property type="entry name" value="ATP-DEPENDENT PROTEASE"/>
    <property type="match status" value="1"/>
</dbReference>
<keyword evidence="16 19" id="KW-0472">Membrane</keyword>
<dbReference type="GO" id="GO:0005745">
    <property type="term" value="C:m-AAA complex"/>
    <property type="evidence" value="ECO:0007669"/>
    <property type="project" value="TreeGrafter"/>
</dbReference>
<evidence type="ECO:0000256" key="13">
    <source>
        <dbReference type="ARBA" id="ARBA00022946"/>
    </source>
</evidence>
<dbReference type="FunFam" id="1.10.8.60:FF:000033">
    <property type="entry name" value="paraplegin isoform X1"/>
    <property type="match status" value="1"/>
</dbReference>
<feature type="coiled-coil region" evidence="17">
    <location>
        <begin position="655"/>
        <end position="682"/>
    </location>
</feature>
<evidence type="ECO:0000313" key="21">
    <source>
        <dbReference type="EMBL" id="KAK2578833.1"/>
    </source>
</evidence>
<keyword evidence="12" id="KW-0067">ATP-binding</keyword>
<feature type="transmembrane region" description="Helical" evidence="19">
    <location>
        <begin position="225"/>
        <end position="244"/>
    </location>
</feature>
<dbReference type="Pfam" id="PF01434">
    <property type="entry name" value="Peptidase_M41"/>
    <property type="match status" value="1"/>
</dbReference>
<name>A0AAD9RFP8_9HYME</name>
<evidence type="ECO:0000259" key="20">
    <source>
        <dbReference type="SMART" id="SM00382"/>
    </source>
</evidence>
<keyword evidence="6" id="KW-0645">Protease</keyword>
<keyword evidence="9" id="KW-0547">Nucleotide-binding</keyword>
<protein>
    <recommendedName>
        <fullName evidence="20">AAA+ ATPase domain-containing protein</fullName>
    </recommendedName>
</protein>
<dbReference type="InterPro" id="IPR037219">
    <property type="entry name" value="Peptidase_M41-like"/>
</dbReference>
<dbReference type="GO" id="GO:0046872">
    <property type="term" value="F:metal ion binding"/>
    <property type="evidence" value="ECO:0007669"/>
    <property type="project" value="UniProtKB-KW"/>
</dbReference>
<dbReference type="Proteomes" id="UP001258017">
    <property type="component" value="Unassembled WGS sequence"/>
</dbReference>
<gene>
    <name evidence="21" type="ORF">KPH14_002450</name>
</gene>
<reference evidence="21" key="1">
    <citation type="submission" date="2021-08" db="EMBL/GenBank/DDBJ databases">
        <authorList>
            <person name="Misof B."/>
            <person name="Oliver O."/>
            <person name="Podsiadlowski L."/>
            <person name="Donath A."/>
            <person name="Peters R."/>
            <person name="Mayer C."/>
            <person name="Rust J."/>
            <person name="Gunkel S."/>
            <person name="Lesny P."/>
            <person name="Martin S."/>
            <person name="Oeyen J.P."/>
            <person name="Petersen M."/>
            <person name="Panagiotis P."/>
            <person name="Wilbrandt J."/>
            <person name="Tanja T."/>
        </authorList>
    </citation>
    <scope>NUCLEOTIDE SEQUENCE</scope>
    <source>
        <strain evidence="21">GBR_01_08_01A</strain>
        <tissue evidence="21">Thorax + abdomen</tissue>
    </source>
</reference>
<dbReference type="SUPFAM" id="SSF52540">
    <property type="entry name" value="P-loop containing nucleoside triphosphate hydrolases"/>
    <property type="match status" value="1"/>
</dbReference>
<dbReference type="InterPro" id="IPR027417">
    <property type="entry name" value="P-loop_NTPase"/>
</dbReference>
<evidence type="ECO:0000256" key="4">
    <source>
        <dbReference type="ARBA" id="ARBA00010044"/>
    </source>
</evidence>
<evidence type="ECO:0000256" key="16">
    <source>
        <dbReference type="ARBA" id="ARBA00023136"/>
    </source>
</evidence>
<comment type="similarity">
    <text evidence="4">In the C-terminal section; belongs to the peptidase M41 family.</text>
</comment>
<dbReference type="InterPro" id="IPR000642">
    <property type="entry name" value="Peptidase_M41"/>
</dbReference>
<evidence type="ECO:0000256" key="18">
    <source>
        <dbReference type="SAM" id="MobiDB-lite"/>
    </source>
</evidence>
<evidence type="ECO:0000256" key="14">
    <source>
        <dbReference type="ARBA" id="ARBA00022989"/>
    </source>
</evidence>
<keyword evidence="17" id="KW-0175">Coiled coil</keyword>
<dbReference type="Gene3D" id="3.40.50.300">
    <property type="entry name" value="P-loop containing nucleotide triphosphate hydrolases"/>
    <property type="match status" value="1"/>
</dbReference>
<dbReference type="Gene3D" id="1.20.58.760">
    <property type="entry name" value="Peptidase M41"/>
    <property type="match status" value="1"/>
</dbReference>
<evidence type="ECO:0000256" key="15">
    <source>
        <dbReference type="ARBA" id="ARBA00023049"/>
    </source>
</evidence>
<evidence type="ECO:0000256" key="1">
    <source>
        <dbReference type="ARBA" id="ARBA00001947"/>
    </source>
</evidence>
<reference evidence="21" key="2">
    <citation type="journal article" date="2023" name="Commun. Biol.">
        <title>Intrasexual cuticular hydrocarbon dimorphism in a wasp sheds light on hydrocarbon biosynthesis genes in Hymenoptera.</title>
        <authorList>
            <person name="Moris V.C."/>
            <person name="Podsiadlowski L."/>
            <person name="Martin S."/>
            <person name="Oeyen J.P."/>
            <person name="Donath A."/>
            <person name="Petersen M."/>
            <person name="Wilbrandt J."/>
            <person name="Misof B."/>
            <person name="Liedtke D."/>
            <person name="Thamm M."/>
            <person name="Scheiner R."/>
            <person name="Schmitt T."/>
            <person name="Niehuis O."/>
        </authorList>
    </citation>
    <scope>NUCLEOTIDE SEQUENCE</scope>
    <source>
        <strain evidence="21">GBR_01_08_01A</strain>
    </source>
</reference>
<accession>A0AAD9RFP8</accession>
<dbReference type="InterPro" id="IPR050928">
    <property type="entry name" value="ATP-dep_Zn_Metalloprotease"/>
</dbReference>
<dbReference type="AlphaFoldDB" id="A0AAD9RFP8"/>
<feature type="region of interest" description="Disordered" evidence="18">
    <location>
        <begin position="77"/>
        <end position="96"/>
    </location>
</feature>
<evidence type="ECO:0000256" key="5">
    <source>
        <dbReference type="ARBA" id="ARBA00010550"/>
    </source>
</evidence>
<dbReference type="GO" id="GO:0034982">
    <property type="term" value="P:mitochondrial protein processing"/>
    <property type="evidence" value="ECO:0007669"/>
    <property type="project" value="TreeGrafter"/>
</dbReference>
<keyword evidence="15" id="KW-0482">Metalloprotease</keyword>
<dbReference type="PANTHER" id="PTHR43655:SF8">
    <property type="entry name" value="PARAPLEGIN"/>
    <property type="match status" value="1"/>
</dbReference>
<dbReference type="GO" id="GO:0004176">
    <property type="term" value="F:ATP-dependent peptidase activity"/>
    <property type="evidence" value="ECO:0007669"/>
    <property type="project" value="InterPro"/>
</dbReference>
<dbReference type="Pfam" id="PF00004">
    <property type="entry name" value="AAA"/>
    <property type="match status" value="1"/>
</dbReference>
<evidence type="ECO:0000256" key="6">
    <source>
        <dbReference type="ARBA" id="ARBA00022670"/>
    </source>
</evidence>
<dbReference type="FunFam" id="3.40.50.300:FF:000277">
    <property type="entry name" value="ATP-dependent zinc metalloprotease FtsH"/>
    <property type="match status" value="1"/>
</dbReference>
<dbReference type="GO" id="GO:0005524">
    <property type="term" value="F:ATP binding"/>
    <property type="evidence" value="ECO:0007669"/>
    <property type="project" value="UniProtKB-KW"/>
</dbReference>
<dbReference type="GO" id="GO:0016887">
    <property type="term" value="F:ATP hydrolysis activity"/>
    <property type="evidence" value="ECO:0007669"/>
    <property type="project" value="InterPro"/>
</dbReference>
<dbReference type="InterPro" id="IPR003593">
    <property type="entry name" value="AAA+_ATPase"/>
</dbReference>
<evidence type="ECO:0000256" key="9">
    <source>
        <dbReference type="ARBA" id="ARBA00022741"/>
    </source>
</evidence>
<keyword evidence="8" id="KW-0479">Metal-binding</keyword>
<keyword evidence="7 19" id="KW-0812">Transmembrane</keyword>
<dbReference type="Pfam" id="PF17862">
    <property type="entry name" value="AAA_lid_3"/>
    <property type="match status" value="1"/>
</dbReference>
<evidence type="ECO:0000313" key="22">
    <source>
        <dbReference type="Proteomes" id="UP001258017"/>
    </source>
</evidence>
<dbReference type="Gene3D" id="3.40.1690.20">
    <property type="match status" value="1"/>
</dbReference>
<dbReference type="CDD" id="cd19501">
    <property type="entry name" value="RecA-like_FtsH"/>
    <property type="match status" value="1"/>
</dbReference>
<evidence type="ECO:0000256" key="10">
    <source>
        <dbReference type="ARBA" id="ARBA00022801"/>
    </source>
</evidence>
<feature type="compositionally biased region" description="Basic and acidic residues" evidence="18">
    <location>
        <begin position="81"/>
        <end position="96"/>
    </location>
</feature>
<dbReference type="SUPFAM" id="SSF140990">
    <property type="entry name" value="FtsH protease domain-like"/>
    <property type="match status" value="1"/>
</dbReference>
<sequence>MQNLTKYSNRHYFIPRKIVNSSFNLNGNLKLSRLPVLRQYHVLHRMYKKYGVGQSVLQDYLFYQRYLLKSENCRNFSTSSKRNEKQDNNNKPPQDDDPVKHIILGLIKLTAAISFMIYIIRTNIDPIMANIGDGEGSVSWQEFVYEMLAKGEVQRIDVYPSAKVAKVHLYPGAIIKGQQIQHPTSYILQIPDIEHIEEKLKKVERSLGIQKGDEVQVVFNRSFEMLQYFPFFIMAVLLLILMRLSSAHINMKHFVGRFNSAQFTLVDPLTKHGKDYLKQPERYKTLGAKIPRGALLLGPPGCGKTLLAKAVATEANVPFLSMNGSEFIEVLGGLGAARVRDLFKEGKKRAPSIIYIDEIDAIGRKRAESMIEDTGGEIERTLNQLLVEMDGMTSRDDIIILASTNRAEVLDKALLRPGRFDRHILIDLPTLEERRQIFEYHLKKIALQEKPSKYSGYLAYLTPGFTGADIANVCNEAALHAARYKKKIVEGSDLMYAIDRTIGGTKKINSTVTPSMKRVIAYHEAGHALVGWLLKHTDALLKVTIVPRTNLSLGFSQYTESDHKLQSKEELQDKMCMMLAGRAAENLVFNQITTGAQNDLEKVTKLAYLQVQQYGMCPTMGLLAFDEELTSTRTKKPYSKKLGNLMDAEARRLIAKAYENAQEIITENKDKLERLAEALLKKETLTYDDVEKLIGPPLYGKKRLIEPAEFESSVPTIELPTANSATT</sequence>
<comment type="similarity">
    <text evidence="5">In the N-terminal section; belongs to the AAA ATPase family.</text>
</comment>
<evidence type="ECO:0000256" key="11">
    <source>
        <dbReference type="ARBA" id="ARBA00022833"/>
    </source>
</evidence>
<evidence type="ECO:0000256" key="2">
    <source>
        <dbReference type="ARBA" id="ARBA00004141"/>
    </source>
</evidence>
<dbReference type="Gene3D" id="1.10.8.60">
    <property type="match status" value="1"/>
</dbReference>
<dbReference type="GO" id="GO:0004222">
    <property type="term" value="F:metalloendopeptidase activity"/>
    <property type="evidence" value="ECO:0007669"/>
    <property type="project" value="InterPro"/>
</dbReference>
<keyword evidence="13" id="KW-0809">Transit peptide</keyword>
<comment type="cofactor">
    <cofactor evidence="1">
        <name>Zn(2+)</name>
        <dbReference type="ChEBI" id="CHEBI:29105"/>
    </cofactor>
</comment>
<evidence type="ECO:0000256" key="12">
    <source>
        <dbReference type="ARBA" id="ARBA00022840"/>
    </source>
</evidence>
<evidence type="ECO:0000256" key="17">
    <source>
        <dbReference type="SAM" id="Coils"/>
    </source>
</evidence>
<dbReference type="EMBL" id="JAIFRP010000153">
    <property type="protein sequence ID" value="KAK2578833.1"/>
    <property type="molecule type" value="Genomic_DNA"/>
</dbReference>
<comment type="caution">
    <text evidence="21">The sequence shown here is derived from an EMBL/GenBank/DDBJ whole genome shotgun (WGS) entry which is preliminary data.</text>
</comment>
<evidence type="ECO:0000256" key="7">
    <source>
        <dbReference type="ARBA" id="ARBA00022692"/>
    </source>
</evidence>
<proteinExistence type="inferred from homology"/>
<dbReference type="SMART" id="SM00382">
    <property type="entry name" value="AAA"/>
    <property type="match status" value="1"/>
</dbReference>
<feature type="domain" description="AAA+ ATPase" evidence="20">
    <location>
        <begin position="290"/>
        <end position="430"/>
    </location>
</feature>
<dbReference type="FunFam" id="1.20.58.760:FF:000003">
    <property type="entry name" value="AFG3-like AAA ATPase 2"/>
    <property type="match status" value="1"/>
</dbReference>
<comment type="subcellular location">
    <subcellularLocation>
        <location evidence="2">Membrane</location>
        <topology evidence="2">Multi-pass membrane protein</topology>
    </subcellularLocation>
    <subcellularLocation>
        <location evidence="3">Mitochondrion</location>
    </subcellularLocation>
</comment>